<reference evidence="5 6" key="1">
    <citation type="submission" date="2024-11" db="EMBL/GenBank/DDBJ databases">
        <title>A near-complete genome assembly of Cinchona calisaya.</title>
        <authorList>
            <person name="Lian D.C."/>
            <person name="Zhao X.W."/>
            <person name="Wei L."/>
        </authorList>
    </citation>
    <scope>NUCLEOTIDE SEQUENCE [LARGE SCALE GENOMIC DNA]</scope>
    <source>
        <tissue evidence="5">Nenye</tissue>
    </source>
</reference>
<dbReference type="GO" id="GO:0005634">
    <property type="term" value="C:nucleus"/>
    <property type="evidence" value="ECO:0007669"/>
    <property type="project" value="UniProtKB-SubCell"/>
</dbReference>
<evidence type="ECO:0000313" key="6">
    <source>
        <dbReference type="Proteomes" id="UP001630127"/>
    </source>
</evidence>
<dbReference type="PANTHER" id="PTHR33669:SF26">
    <property type="entry name" value="PROTEIN NIM1-INTERACTING 3"/>
    <property type="match status" value="1"/>
</dbReference>
<comment type="caution">
    <text evidence="5">The sequence shown here is derived from an EMBL/GenBank/DDBJ whole genome shotgun (WGS) entry which is preliminary data.</text>
</comment>
<dbReference type="EMBL" id="JBJUIK010000001">
    <property type="protein sequence ID" value="KAL3538324.1"/>
    <property type="molecule type" value="Genomic_DNA"/>
</dbReference>
<dbReference type="InterPro" id="IPR031425">
    <property type="entry name" value="NPR1/NH1-interacting"/>
</dbReference>
<evidence type="ECO:0000313" key="5">
    <source>
        <dbReference type="EMBL" id="KAL3538324.1"/>
    </source>
</evidence>
<evidence type="ECO:0000256" key="3">
    <source>
        <dbReference type="ARBA" id="ARBA00023242"/>
    </source>
</evidence>
<feature type="compositionally biased region" description="Basic and acidic residues" evidence="4">
    <location>
        <begin position="56"/>
        <end position="65"/>
    </location>
</feature>
<dbReference type="Pfam" id="PF15699">
    <property type="entry name" value="NPR1_interact"/>
    <property type="match status" value="1"/>
</dbReference>
<feature type="compositionally biased region" description="Acidic residues" evidence="4">
    <location>
        <begin position="14"/>
        <end position="25"/>
    </location>
</feature>
<feature type="region of interest" description="Disordered" evidence="4">
    <location>
        <begin position="1"/>
        <end position="27"/>
    </location>
</feature>
<keyword evidence="6" id="KW-1185">Reference proteome</keyword>
<feature type="compositionally biased region" description="Polar residues" evidence="4">
    <location>
        <begin position="86"/>
        <end position="100"/>
    </location>
</feature>
<dbReference type="PANTHER" id="PTHR33669">
    <property type="entry name" value="PROTEIN NEGATIVE REGULATOR OF RESISTANCE"/>
    <property type="match status" value="1"/>
</dbReference>
<keyword evidence="3" id="KW-0539">Nucleus</keyword>
<accession>A0ABD3B5E6</accession>
<evidence type="ECO:0000256" key="2">
    <source>
        <dbReference type="ARBA" id="ARBA00009937"/>
    </source>
</evidence>
<gene>
    <name evidence="5" type="ORF">ACH5RR_001690</name>
</gene>
<dbReference type="Proteomes" id="UP001630127">
    <property type="component" value="Unassembled WGS sequence"/>
</dbReference>
<feature type="region of interest" description="Disordered" evidence="4">
    <location>
        <begin position="56"/>
        <end position="136"/>
    </location>
</feature>
<sequence>MDRERKKRKKDDNNAEEAEEAEEEEKMEKFFALIRSTRDVRERMAMMSNVDRLKLEEEEKKKANDKQAGVWNPTFQPEDFIEDNRQLSISPPQLHPSTIKIQEAAGPSNSKREDDKTIDQDDKTEGDHDLDLRLSL</sequence>
<dbReference type="AlphaFoldDB" id="A0ABD3B5E6"/>
<feature type="compositionally biased region" description="Basic and acidic residues" evidence="4">
    <location>
        <begin position="110"/>
        <end position="136"/>
    </location>
</feature>
<name>A0ABD3B5E6_9GENT</name>
<protein>
    <submittedName>
        <fullName evidence="5">Uncharacterized protein</fullName>
    </submittedName>
</protein>
<comment type="subcellular location">
    <subcellularLocation>
        <location evidence="1">Nucleus</location>
    </subcellularLocation>
</comment>
<organism evidence="5 6">
    <name type="scientific">Cinchona calisaya</name>
    <dbReference type="NCBI Taxonomy" id="153742"/>
    <lineage>
        <taxon>Eukaryota</taxon>
        <taxon>Viridiplantae</taxon>
        <taxon>Streptophyta</taxon>
        <taxon>Embryophyta</taxon>
        <taxon>Tracheophyta</taxon>
        <taxon>Spermatophyta</taxon>
        <taxon>Magnoliopsida</taxon>
        <taxon>eudicotyledons</taxon>
        <taxon>Gunneridae</taxon>
        <taxon>Pentapetalae</taxon>
        <taxon>asterids</taxon>
        <taxon>lamiids</taxon>
        <taxon>Gentianales</taxon>
        <taxon>Rubiaceae</taxon>
        <taxon>Cinchonoideae</taxon>
        <taxon>Cinchoneae</taxon>
        <taxon>Cinchona</taxon>
    </lineage>
</organism>
<comment type="similarity">
    <text evidence="2">Belongs to the NPR1-interactor family.</text>
</comment>
<proteinExistence type="inferred from homology"/>
<evidence type="ECO:0000256" key="4">
    <source>
        <dbReference type="SAM" id="MobiDB-lite"/>
    </source>
</evidence>
<evidence type="ECO:0000256" key="1">
    <source>
        <dbReference type="ARBA" id="ARBA00004123"/>
    </source>
</evidence>